<dbReference type="InterPro" id="IPR016166">
    <property type="entry name" value="FAD-bd_PCMH"/>
</dbReference>
<gene>
    <name evidence="5" type="primary">cutM_2</name>
    <name evidence="5" type="ORF">LMG28138_01178</name>
</gene>
<evidence type="ECO:0000313" key="6">
    <source>
        <dbReference type="Proteomes" id="UP000494115"/>
    </source>
</evidence>
<keyword evidence="1" id="KW-0285">Flavoprotein</keyword>
<dbReference type="EMBL" id="CADIKM010000004">
    <property type="protein sequence ID" value="CAB3781332.1"/>
    <property type="molecule type" value="Genomic_DNA"/>
</dbReference>
<dbReference type="InterPro" id="IPR016169">
    <property type="entry name" value="FAD-bd_PCMH_sub2"/>
</dbReference>
<protein>
    <submittedName>
        <fullName evidence="5">Carbon monoxide dehydrogenase medium chain</fullName>
        <ecNumber evidence="5">1.2.5.3</ecNumber>
    </submittedName>
</protein>
<dbReference type="Gene3D" id="3.30.390.50">
    <property type="entry name" value="CO dehydrogenase flavoprotein, C-terminal domain"/>
    <property type="match status" value="1"/>
</dbReference>
<keyword evidence="3 5" id="KW-0560">Oxidoreductase</keyword>
<feature type="domain" description="FAD-binding PCMH-type" evidence="4">
    <location>
        <begin position="1"/>
        <end position="177"/>
    </location>
</feature>
<dbReference type="SMART" id="SM01092">
    <property type="entry name" value="CO_deh_flav_C"/>
    <property type="match status" value="1"/>
</dbReference>
<dbReference type="Pfam" id="PF00941">
    <property type="entry name" value="FAD_binding_5"/>
    <property type="match status" value="1"/>
</dbReference>
<dbReference type="Gene3D" id="3.30.43.10">
    <property type="entry name" value="Uridine Diphospho-n-acetylenolpyruvylglucosamine Reductase, domain 2"/>
    <property type="match status" value="1"/>
</dbReference>
<proteinExistence type="predicted"/>
<dbReference type="AlphaFoldDB" id="A0A6S7C4Z4"/>
<keyword evidence="6" id="KW-1185">Reference proteome</keyword>
<keyword evidence="2" id="KW-0274">FAD</keyword>
<evidence type="ECO:0000313" key="5">
    <source>
        <dbReference type="EMBL" id="CAB3781332.1"/>
    </source>
</evidence>
<evidence type="ECO:0000256" key="1">
    <source>
        <dbReference type="ARBA" id="ARBA00022630"/>
    </source>
</evidence>
<dbReference type="PANTHER" id="PTHR42659">
    <property type="entry name" value="XANTHINE DEHYDROGENASE SUBUNIT C-RELATED"/>
    <property type="match status" value="1"/>
</dbReference>
<dbReference type="GO" id="GO:0071949">
    <property type="term" value="F:FAD binding"/>
    <property type="evidence" value="ECO:0007669"/>
    <property type="project" value="InterPro"/>
</dbReference>
<dbReference type="InterPro" id="IPR005107">
    <property type="entry name" value="CO_DH_flav_C"/>
</dbReference>
<evidence type="ECO:0000256" key="3">
    <source>
        <dbReference type="ARBA" id="ARBA00023002"/>
    </source>
</evidence>
<dbReference type="SUPFAM" id="SSF56176">
    <property type="entry name" value="FAD-binding/transporter-associated domain-like"/>
    <property type="match status" value="1"/>
</dbReference>
<dbReference type="Pfam" id="PF03450">
    <property type="entry name" value="CO_deh_flav_C"/>
    <property type="match status" value="1"/>
</dbReference>
<dbReference type="SUPFAM" id="SSF55447">
    <property type="entry name" value="CO dehydrogenase flavoprotein C-terminal domain-like"/>
    <property type="match status" value="1"/>
</dbReference>
<dbReference type="PANTHER" id="PTHR42659:SF2">
    <property type="entry name" value="XANTHINE DEHYDROGENASE SUBUNIT C-RELATED"/>
    <property type="match status" value="1"/>
</dbReference>
<dbReference type="RefSeq" id="WP_175103719.1">
    <property type="nucleotide sequence ID" value="NZ_CADIKM010000004.1"/>
</dbReference>
<evidence type="ECO:0000259" key="4">
    <source>
        <dbReference type="PROSITE" id="PS51387"/>
    </source>
</evidence>
<dbReference type="EC" id="1.2.5.3" evidence="5"/>
<accession>A0A6S7C4Z4</accession>
<dbReference type="PROSITE" id="PS51387">
    <property type="entry name" value="FAD_PCMH"/>
    <property type="match status" value="1"/>
</dbReference>
<dbReference type="Proteomes" id="UP000494115">
    <property type="component" value="Unassembled WGS sequence"/>
</dbReference>
<sequence>MKSAAFSYHRPTSLSEALTLLARYKLDAKVIAGGQSLVPMMNMRFAQPTHLIDLNVLPQLAGVRRNGDMLEIGAMTRHHELAVNPEVRELCPLLACAAATIGHYAIRQRGTIGGSLAHADPAAQLPLVACALDARIEVLGPDGIREIPAAEFLVSVMTTALEPDEIIQLVRFPCRRKFEGHAFELFSRRHGDFAIASCAVSVVLAGDTFAHIRIGLGGIADVPLVLDDLAASYAGRQADAAAAAELGVHAAEAIEPEDHREISSAYRRDLVKTLTQRALTSAIQCALQDS</sequence>
<dbReference type="InterPro" id="IPR036683">
    <property type="entry name" value="CO_DH_flav_C_dom_sf"/>
</dbReference>
<dbReference type="GO" id="GO:0008805">
    <property type="term" value="F:carbon-monoxide oxygenase activity"/>
    <property type="evidence" value="ECO:0007669"/>
    <property type="project" value="UniProtKB-EC"/>
</dbReference>
<reference evidence="5 6" key="1">
    <citation type="submission" date="2020-04" db="EMBL/GenBank/DDBJ databases">
        <authorList>
            <person name="De Canck E."/>
        </authorList>
    </citation>
    <scope>NUCLEOTIDE SEQUENCE [LARGE SCALE GENOMIC DNA]</scope>
    <source>
        <strain evidence="5 6">LMG 28138</strain>
    </source>
</reference>
<dbReference type="Gene3D" id="3.30.465.10">
    <property type="match status" value="1"/>
</dbReference>
<organism evidence="5 6">
    <name type="scientific">Pararobbsia alpina</name>
    <dbReference type="NCBI Taxonomy" id="621374"/>
    <lineage>
        <taxon>Bacteria</taxon>
        <taxon>Pseudomonadati</taxon>
        <taxon>Pseudomonadota</taxon>
        <taxon>Betaproteobacteria</taxon>
        <taxon>Burkholderiales</taxon>
        <taxon>Burkholderiaceae</taxon>
        <taxon>Pararobbsia</taxon>
    </lineage>
</organism>
<dbReference type="InterPro" id="IPR036318">
    <property type="entry name" value="FAD-bd_PCMH-like_sf"/>
</dbReference>
<dbReference type="InterPro" id="IPR016167">
    <property type="entry name" value="FAD-bd_PCMH_sub1"/>
</dbReference>
<dbReference type="InterPro" id="IPR002346">
    <property type="entry name" value="Mopterin_DH_FAD-bd"/>
</dbReference>
<evidence type="ECO:0000256" key="2">
    <source>
        <dbReference type="ARBA" id="ARBA00022827"/>
    </source>
</evidence>
<dbReference type="InterPro" id="IPR051312">
    <property type="entry name" value="Diverse_Substr_Oxidored"/>
</dbReference>
<name>A0A6S7C4Z4_9BURK</name>